<evidence type="ECO:0000313" key="2">
    <source>
        <dbReference type="Proteomes" id="UP000027192"/>
    </source>
</evidence>
<dbReference type="OrthoDB" id="6197633at2"/>
<organism evidence="1 2">
    <name type="scientific">Photobacterium galatheae</name>
    <dbReference type="NCBI Taxonomy" id="1654360"/>
    <lineage>
        <taxon>Bacteria</taxon>
        <taxon>Pseudomonadati</taxon>
        <taxon>Pseudomonadota</taxon>
        <taxon>Gammaproteobacteria</taxon>
        <taxon>Vibrionales</taxon>
        <taxon>Vibrionaceae</taxon>
        <taxon>Photobacterium</taxon>
    </lineage>
</organism>
<evidence type="ECO:0000313" key="1">
    <source>
        <dbReference type="EMBL" id="KDM91271.1"/>
    </source>
</evidence>
<dbReference type="RefSeq" id="WP_036752701.1">
    <property type="nucleotide sequence ID" value="NZ_JAGSGC010000010.1"/>
</dbReference>
<keyword evidence="2" id="KW-1185">Reference proteome</keyword>
<name>A0A066RQA2_9GAMM</name>
<accession>A0A066RQA2</accession>
<comment type="caution">
    <text evidence="1">The sequence shown here is derived from an EMBL/GenBank/DDBJ whole genome shotgun (WGS) entry which is preliminary data.</text>
</comment>
<protein>
    <submittedName>
        <fullName evidence="1">Uncharacterized protein</fullName>
    </submittedName>
</protein>
<proteinExistence type="predicted"/>
<reference evidence="1 2" key="1">
    <citation type="submission" date="2014-04" db="EMBL/GenBank/DDBJ databases">
        <title>Draft genome sequence of Photobacterium halotolerans S2753: a solonamide, ngercheumicin and holomycin producer.</title>
        <authorList>
            <person name="Machado H.R."/>
            <person name="Gram L."/>
        </authorList>
    </citation>
    <scope>NUCLEOTIDE SEQUENCE [LARGE SCALE GENOMIC DNA]</scope>
    <source>
        <strain evidence="1 2">S2753</strain>
    </source>
</reference>
<dbReference type="AlphaFoldDB" id="A0A066RQA2"/>
<sequence>MNVYPQKEILPLIEHHKKLPLGANVIAEIQDENNYGYNYMFLLFKNELIVLIHREVIYSGQSYYSITQVEFPLEVLPWFVDKLEFFMLPSSQGGLRSGKIETDADNVGGEYLTIMRLMRAGCEYPGYKIVNKSRTEHDMDKVDPNDEIPKNSYFYQGLIIPDNFLFEGGLLELWKDLAKRYQEGTL</sequence>
<dbReference type="Proteomes" id="UP000027192">
    <property type="component" value="Unassembled WGS sequence"/>
</dbReference>
<gene>
    <name evidence="1" type="ORF">EA58_11900</name>
</gene>
<dbReference type="EMBL" id="JMIB01000023">
    <property type="protein sequence ID" value="KDM91271.1"/>
    <property type="molecule type" value="Genomic_DNA"/>
</dbReference>